<gene>
    <name evidence="3" type="ORF">ANDA3_3558</name>
    <name evidence="2" type="ORF">ANDO1_3477</name>
    <name evidence="1" type="ORF">ANDO2_3383</name>
    <name evidence="4" type="ORF">DAR2_3408</name>
    <name evidence="5" type="ORF">DAR3_3406</name>
</gene>
<proteinExistence type="predicted"/>
<evidence type="ECO:0000313" key="5">
    <source>
        <dbReference type="EMBL" id="VFR82791.1"/>
    </source>
</evidence>
<evidence type="ECO:0000313" key="2">
    <source>
        <dbReference type="EMBL" id="VFR30475.1"/>
    </source>
</evidence>
<keyword evidence="1" id="KW-0449">Lipoprotein</keyword>
<name>A0A484PCZ4_9ZZZZ</name>
<protein>
    <submittedName>
        <fullName evidence="1">FIG085779: Lipoprotein</fullName>
    </submittedName>
</protein>
<dbReference type="EMBL" id="CAADIJ010000023">
    <property type="protein sequence ID" value="VFR82791.1"/>
    <property type="molecule type" value="Genomic_DNA"/>
</dbReference>
<dbReference type="EMBL" id="CAADIL010000006">
    <property type="protein sequence ID" value="VFR64724.1"/>
    <property type="molecule type" value="Genomic_DNA"/>
</dbReference>
<accession>A0A484PCZ4</accession>
<reference evidence="1" key="1">
    <citation type="submission" date="2019-03" db="EMBL/GenBank/DDBJ databases">
        <authorList>
            <person name="Danneels B."/>
        </authorList>
    </citation>
    <scope>NUCLEOTIDE SEQUENCE</scope>
</reference>
<dbReference type="EMBL" id="CAADIB010000004">
    <property type="protein sequence ID" value="VFR23864.1"/>
    <property type="molecule type" value="Genomic_DNA"/>
</dbReference>
<evidence type="ECO:0000313" key="4">
    <source>
        <dbReference type="EMBL" id="VFR64724.1"/>
    </source>
</evidence>
<dbReference type="EMBL" id="CAADIC010000023">
    <property type="protein sequence ID" value="VFR38098.1"/>
    <property type="molecule type" value="Genomic_DNA"/>
</dbReference>
<organism evidence="1">
    <name type="scientific">plant metagenome</name>
    <dbReference type="NCBI Taxonomy" id="1297885"/>
    <lineage>
        <taxon>unclassified sequences</taxon>
        <taxon>metagenomes</taxon>
        <taxon>organismal metagenomes</taxon>
    </lineage>
</organism>
<evidence type="ECO:0000313" key="1">
    <source>
        <dbReference type="EMBL" id="VFR23864.1"/>
    </source>
</evidence>
<dbReference type="EMBL" id="CAADHZ010000022">
    <property type="protein sequence ID" value="VFR30475.1"/>
    <property type="molecule type" value="Genomic_DNA"/>
</dbReference>
<evidence type="ECO:0000313" key="3">
    <source>
        <dbReference type="EMBL" id="VFR38098.1"/>
    </source>
</evidence>
<sequence length="132" mass="14847">MLHVQRTHPALPDGEAFLVVQAEAARTRWSLFTVLGAPLARQTLEDGRWRNDGFAPPNASATRLFAALVFAWTPEADLAERYRQDRYTVVTGRRTLSHKNGKPLIVADSKEQLSVELPDGSTWVLRPLEQVR</sequence>
<dbReference type="AlphaFoldDB" id="A0A484PCZ4"/>